<dbReference type="Proteomes" id="UP000187203">
    <property type="component" value="Unassembled WGS sequence"/>
</dbReference>
<reference evidence="2" key="1">
    <citation type="submission" date="2013-09" db="EMBL/GenBank/DDBJ databases">
        <title>Corchorus olitorius genome sequencing.</title>
        <authorList>
            <person name="Alam M."/>
            <person name="Haque M.S."/>
            <person name="Islam M.S."/>
            <person name="Emdad E.M."/>
            <person name="Islam M.M."/>
            <person name="Ahmed B."/>
            <person name="Halim A."/>
            <person name="Hossen Q.M.M."/>
            <person name="Hossain M.Z."/>
            <person name="Ahmed R."/>
            <person name="Khan M.M."/>
            <person name="Islam R."/>
            <person name="Rashid M.M."/>
            <person name="Khan S.A."/>
            <person name="Rahman M.S."/>
            <person name="Alam M."/>
            <person name="Yahiya A.S."/>
            <person name="Khan M.S."/>
            <person name="Azam M.S."/>
            <person name="Haque T."/>
            <person name="Lashkar M.Z.H."/>
            <person name="Akhand A.I."/>
            <person name="Morshed G."/>
            <person name="Roy S."/>
            <person name="Uddin K.S."/>
            <person name="Rabeya T."/>
            <person name="Hossain A.S."/>
            <person name="Chowdhury A."/>
            <person name="Snigdha A.R."/>
            <person name="Mortoza M.S."/>
            <person name="Matin S.A."/>
            <person name="Hoque S.M.E."/>
            <person name="Islam M.K."/>
            <person name="Roy D.K."/>
            <person name="Haider R."/>
            <person name="Moosa M.M."/>
            <person name="Elias S.M."/>
            <person name="Hasan A.M."/>
            <person name="Jahan S."/>
            <person name="Shafiuddin M."/>
            <person name="Mahmood N."/>
            <person name="Shommy N.S."/>
        </authorList>
    </citation>
    <scope>NUCLEOTIDE SEQUENCE [LARGE SCALE GENOMIC DNA]</scope>
    <source>
        <strain evidence="2">cv. O-4</strain>
    </source>
</reference>
<organism evidence="1 2">
    <name type="scientific">Corchorus olitorius</name>
    <dbReference type="NCBI Taxonomy" id="93759"/>
    <lineage>
        <taxon>Eukaryota</taxon>
        <taxon>Viridiplantae</taxon>
        <taxon>Streptophyta</taxon>
        <taxon>Embryophyta</taxon>
        <taxon>Tracheophyta</taxon>
        <taxon>Spermatophyta</taxon>
        <taxon>Magnoliopsida</taxon>
        <taxon>eudicotyledons</taxon>
        <taxon>Gunneridae</taxon>
        <taxon>Pentapetalae</taxon>
        <taxon>rosids</taxon>
        <taxon>malvids</taxon>
        <taxon>Malvales</taxon>
        <taxon>Malvaceae</taxon>
        <taxon>Grewioideae</taxon>
        <taxon>Apeibeae</taxon>
        <taxon>Corchorus</taxon>
    </lineage>
</organism>
<evidence type="ECO:0000313" key="1">
    <source>
        <dbReference type="EMBL" id="OMP07880.1"/>
    </source>
</evidence>
<dbReference type="AlphaFoldDB" id="A0A1R3KLB7"/>
<dbReference type="EMBL" id="AWUE01013015">
    <property type="protein sequence ID" value="OMP07880.1"/>
    <property type="molecule type" value="Genomic_DNA"/>
</dbReference>
<gene>
    <name evidence="1" type="ORF">COLO4_06974</name>
</gene>
<accession>A0A1R3KLB7</accession>
<name>A0A1R3KLB7_9ROSI</name>
<sequence>MMVGLPILHLNFPMHTLLTPFLCLYNAINSNMQAYYVNCSDS</sequence>
<protein>
    <submittedName>
        <fullName evidence="1">Uncharacterized protein</fullName>
    </submittedName>
</protein>
<evidence type="ECO:0000313" key="2">
    <source>
        <dbReference type="Proteomes" id="UP000187203"/>
    </source>
</evidence>
<comment type="caution">
    <text evidence="1">The sequence shown here is derived from an EMBL/GenBank/DDBJ whole genome shotgun (WGS) entry which is preliminary data.</text>
</comment>
<keyword evidence="2" id="KW-1185">Reference proteome</keyword>
<proteinExistence type="predicted"/>